<dbReference type="InParanoid" id="E2C752"/>
<keyword evidence="3" id="KW-1185">Reference proteome</keyword>
<dbReference type="Pfam" id="PF03372">
    <property type="entry name" value="Exo_endo_phos"/>
    <property type="match status" value="1"/>
</dbReference>
<evidence type="ECO:0000313" key="3">
    <source>
        <dbReference type="Proteomes" id="UP000008237"/>
    </source>
</evidence>
<dbReference type="InterPro" id="IPR036691">
    <property type="entry name" value="Endo/exonu/phosph_ase_sf"/>
</dbReference>
<feature type="non-terminal residue" evidence="2">
    <location>
        <position position="133"/>
    </location>
</feature>
<dbReference type="AlphaFoldDB" id="E2C752"/>
<accession>E2C752</accession>
<gene>
    <name evidence="2" type="ORF">EAI_16535</name>
</gene>
<protein>
    <recommendedName>
        <fullName evidence="1">Endonuclease/exonuclease/phosphatase domain-containing protein</fullName>
    </recommendedName>
</protein>
<proteinExistence type="predicted"/>
<feature type="domain" description="Endonuclease/exonuclease/phosphatase" evidence="1">
    <location>
        <begin position="3"/>
        <end position="133"/>
    </location>
</feature>
<evidence type="ECO:0000313" key="2">
    <source>
        <dbReference type="EMBL" id="EFN76226.1"/>
    </source>
</evidence>
<dbReference type="InterPro" id="IPR005135">
    <property type="entry name" value="Endo/exonuclease/phosphatase"/>
</dbReference>
<feature type="non-terminal residue" evidence="2">
    <location>
        <position position="1"/>
    </location>
</feature>
<dbReference type="EMBL" id="GL453332">
    <property type="protein sequence ID" value="EFN76226.1"/>
    <property type="molecule type" value="Genomic_DNA"/>
</dbReference>
<reference evidence="2 3" key="1">
    <citation type="journal article" date="2010" name="Science">
        <title>Genomic comparison of the ants Camponotus floridanus and Harpegnathos saltator.</title>
        <authorList>
            <person name="Bonasio R."/>
            <person name="Zhang G."/>
            <person name="Ye C."/>
            <person name="Mutti N.S."/>
            <person name="Fang X."/>
            <person name="Qin N."/>
            <person name="Donahue G."/>
            <person name="Yang P."/>
            <person name="Li Q."/>
            <person name="Li C."/>
            <person name="Zhang P."/>
            <person name="Huang Z."/>
            <person name="Berger S.L."/>
            <person name="Reinberg D."/>
            <person name="Wang J."/>
            <person name="Liebig J."/>
        </authorList>
    </citation>
    <scope>NUCLEOTIDE SEQUENCE [LARGE SCALE GENOMIC DNA]</scope>
    <source>
        <strain evidence="2 3">R22 G/1</strain>
    </source>
</reference>
<dbReference type="Proteomes" id="UP000008237">
    <property type="component" value="Unassembled WGS sequence"/>
</dbReference>
<organism evidence="3">
    <name type="scientific">Harpegnathos saltator</name>
    <name type="common">Jerdon's jumping ant</name>
    <dbReference type="NCBI Taxonomy" id="610380"/>
    <lineage>
        <taxon>Eukaryota</taxon>
        <taxon>Metazoa</taxon>
        <taxon>Ecdysozoa</taxon>
        <taxon>Arthropoda</taxon>
        <taxon>Hexapoda</taxon>
        <taxon>Insecta</taxon>
        <taxon>Pterygota</taxon>
        <taxon>Neoptera</taxon>
        <taxon>Endopterygota</taxon>
        <taxon>Hymenoptera</taxon>
        <taxon>Apocrita</taxon>
        <taxon>Aculeata</taxon>
        <taxon>Formicoidea</taxon>
        <taxon>Formicidae</taxon>
        <taxon>Ponerinae</taxon>
        <taxon>Ponerini</taxon>
        <taxon>Harpegnathos</taxon>
    </lineage>
</organism>
<dbReference type="SUPFAM" id="SSF56219">
    <property type="entry name" value="DNase I-like"/>
    <property type="match status" value="1"/>
</dbReference>
<name>E2C752_HARSA</name>
<dbReference type="GO" id="GO:0003824">
    <property type="term" value="F:catalytic activity"/>
    <property type="evidence" value="ECO:0007669"/>
    <property type="project" value="InterPro"/>
</dbReference>
<evidence type="ECO:0000259" key="1">
    <source>
        <dbReference type="Pfam" id="PF03372"/>
    </source>
</evidence>
<sequence>RLNDLIALLDNCPALPSFVCLSETWLKDSDKVNLNNYIFIANNREDSGGGVAIAIRSDINFVVSHITLGEELLSKYNINFCCIKFKINQVYHRLISVYNPPNNTLVDNETSFWDNFFAKFNNNRNFIIIGDFN</sequence>
<dbReference type="Gene3D" id="3.60.10.10">
    <property type="entry name" value="Endonuclease/exonuclease/phosphatase"/>
    <property type="match status" value="1"/>
</dbReference>